<keyword evidence="4" id="KW-1185">Reference proteome</keyword>
<gene>
    <name evidence="3" type="ORF">CAMP_LOCUS11966</name>
</gene>
<protein>
    <recommendedName>
        <fullName evidence="2">CWH43-like N-terminal domain-containing protein</fullName>
    </recommendedName>
</protein>
<feature type="transmembrane region" description="Helical" evidence="1">
    <location>
        <begin position="24"/>
        <end position="47"/>
    </location>
</feature>
<dbReference type="GO" id="GO:0000139">
    <property type="term" value="C:Golgi membrane"/>
    <property type="evidence" value="ECO:0007669"/>
    <property type="project" value="InterPro"/>
</dbReference>
<feature type="domain" description="CWH43-like N-terminal" evidence="2">
    <location>
        <begin position="23"/>
        <end position="247"/>
    </location>
</feature>
<dbReference type="Pfam" id="PF10277">
    <property type="entry name" value="Frag1"/>
    <property type="match status" value="1"/>
</dbReference>
<evidence type="ECO:0000313" key="3">
    <source>
        <dbReference type="EMBL" id="CAI5449329.1"/>
    </source>
</evidence>
<reference evidence="3" key="1">
    <citation type="submission" date="2022-11" db="EMBL/GenBank/DDBJ databases">
        <authorList>
            <person name="Kikuchi T."/>
        </authorList>
    </citation>
    <scope>NUCLEOTIDE SEQUENCE</scope>
    <source>
        <strain evidence="3">PS1010</strain>
    </source>
</reference>
<comment type="caution">
    <text evidence="3">The sequence shown here is derived from an EMBL/GenBank/DDBJ whole genome shotgun (WGS) entry which is preliminary data.</text>
</comment>
<dbReference type="PANTHER" id="PTHR12892">
    <property type="entry name" value="FGF RECEPTOR ACTIVATING PROTEIN 1"/>
    <property type="match status" value="1"/>
</dbReference>
<feature type="transmembrane region" description="Helical" evidence="1">
    <location>
        <begin position="78"/>
        <end position="100"/>
    </location>
</feature>
<keyword evidence="1" id="KW-0472">Membrane</keyword>
<feature type="transmembrane region" description="Helical" evidence="1">
    <location>
        <begin position="146"/>
        <end position="165"/>
    </location>
</feature>
<feature type="transmembrane region" description="Helical" evidence="1">
    <location>
        <begin position="222"/>
        <end position="243"/>
    </location>
</feature>
<sequence length="286" mass="33739">MNRFPSVHKKRQNDVELFQLNTMVMFWIGFFPPLFAAFFAILVAIIFHQDKITNYVWICGRALLPSLSRIINLTLEGLIWQLCIFFHIPFRLLELSVGWVRYGRLQNIKNEWNLWYTMHRHLYFIIGVVELILMTGLSAVGEKEHGVVHVCFFYSFGITAMLFFISNTACHAQSLYFLNPYGKISYYVKIAISLTYFLSAPVIVTFYALYWKGCMTWAYEMFALVEYIDVFLVIFYHGCCVYWDIQHKNNTFCFQVVFSVRYNKPIASDNINKIQLKVNDFNELIN</sequence>
<dbReference type="OrthoDB" id="68581at2759"/>
<evidence type="ECO:0000256" key="1">
    <source>
        <dbReference type="SAM" id="Phobius"/>
    </source>
</evidence>
<dbReference type="GO" id="GO:0005789">
    <property type="term" value="C:endoplasmic reticulum membrane"/>
    <property type="evidence" value="ECO:0007669"/>
    <property type="project" value="TreeGrafter"/>
</dbReference>
<dbReference type="AlphaFoldDB" id="A0A9P1IQS9"/>
<dbReference type="Proteomes" id="UP001152747">
    <property type="component" value="Unassembled WGS sequence"/>
</dbReference>
<feature type="transmembrane region" description="Helical" evidence="1">
    <location>
        <begin position="121"/>
        <end position="140"/>
    </location>
</feature>
<keyword evidence="1" id="KW-0812">Transmembrane</keyword>
<dbReference type="InterPro" id="IPR019402">
    <property type="entry name" value="CWH43_N"/>
</dbReference>
<name>A0A9P1IQS9_9PELO</name>
<dbReference type="EMBL" id="CANHGI010000004">
    <property type="protein sequence ID" value="CAI5449329.1"/>
    <property type="molecule type" value="Genomic_DNA"/>
</dbReference>
<feature type="transmembrane region" description="Helical" evidence="1">
    <location>
        <begin position="186"/>
        <end position="210"/>
    </location>
</feature>
<evidence type="ECO:0000259" key="2">
    <source>
        <dbReference type="Pfam" id="PF10277"/>
    </source>
</evidence>
<dbReference type="GO" id="GO:0006506">
    <property type="term" value="P:GPI anchor biosynthetic process"/>
    <property type="evidence" value="ECO:0007669"/>
    <property type="project" value="TreeGrafter"/>
</dbReference>
<keyword evidence="1" id="KW-1133">Transmembrane helix</keyword>
<evidence type="ECO:0000313" key="4">
    <source>
        <dbReference type="Proteomes" id="UP001152747"/>
    </source>
</evidence>
<dbReference type="InterPro" id="IPR039545">
    <property type="entry name" value="PGAP2"/>
</dbReference>
<proteinExistence type="predicted"/>
<accession>A0A9P1IQS9</accession>
<organism evidence="3 4">
    <name type="scientific">Caenorhabditis angaria</name>
    <dbReference type="NCBI Taxonomy" id="860376"/>
    <lineage>
        <taxon>Eukaryota</taxon>
        <taxon>Metazoa</taxon>
        <taxon>Ecdysozoa</taxon>
        <taxon>Nematoda</taxon>
        <taxon>Chromadorea</taxon>
        <taxon>Rhabditida</taxon>
        <taxon>Rhabditina</taxon>
        <taxon>Rhabditomorpha</taxon>
        <taxon>Rhabditoidea</taxon>
        <taxon>Rhabditidae</taxon>
        <taxon>Peloderinae</taxon>
        <taxon>Caenorhabditis</taxon>
    </lineage>
</organism>
<dbReference type="PANTHER" id="PTHR12892:SF14">
    <property type="entry name" value="FRAG1_DRAM_SFK1"/>
    <property type="match status" value="1"/>
</dbReference>